<sequence>MYEKFRIWESLFSTGAHGPLEEKMNCFLGQIFLGNKYESRV</sequence>
<dbReference type="EMBL" id="ADFP01000121">
    <property type="protein sequence ID" value="EFB89789.1"/>
    <property type="molecule type" value="Genomic_DNA"/>
</dbReference>
<keyword evidence="2" id="KW-1185">Reference proteome</keyword>
<organism evidence="1 2">
    <name type="scientific">Pyramidobacter piscolens W5455</name>
    <dbReference type="NCBI Taxonomy" id="352165"/>
    <lineage>
        <taxon>Bacteria</taxon>
        <taxon>Thermotogati</taxon>
        <taxon>Synergistota</taxon>
        <taxon>Synergistia</taxon>
        <taxon>Synergistales</taxon>
        <taxon>Dethiosulfovibrionaceae</taxon>
        <taxon>Pyramidobacter</taxon>
    </lineage>
</organism>
<proteinExistence type="predicted"/>
<evidence type="ECO:0000313" key="2">
    <source>
        <dbReference type="Proteomes" id="UP000006462"/>
    </source>
</evidence>
<name>A0ABP2HQX5_9BACT</name>
<reference evidence="1 2" key="1">
    <citation type="submission" date="2009-12" db="EMBL/GenBank/DDBJ databases">
        <authorList>
            <person name="Shrivastava S."/>
            <person name="Madupu R."/>
            <person name="Durkin A.S."/>
            <person name="Torralba M."/>
            <person name="Methe B."/>
            <person name="Sutton G.G."/>
            <person name="Strausberg R.L."/>
            <person name="Nelson K.E."/>
        </authorList>
    </citation>
    <scope>NUCLEOTIDE SEQUENCE [LARGE SCALE GENOMIC DNA]</scope>
    <source>
        <strain evidence="1 2">W5455</strain>
    </source>
</reference>
<protein>
    <submittedName>
        <fullName evidence="1">Uncharacterized protein</fullName>
    </submittedName>
</protein>
<dbReference type="Proteomes" id="UP000006462">
    <property type="component" value="Unassembled WGS sequence"/>
</dbReference>
<accession>A0ABP2HQX5</accession>
<gene>
    <name evidence="1" type="ORF">HMPREF7215_2604</name>
</gene>
<comment type="caution">
    <text evidence="1">The sequence shown here is derived from an EMBL/GenBank/DDBJ whole genome shotgun (WGS) entry which is preliminary data.</text>
</comment>
<evidence type="ECO:0000313" key="1">
    <source>
        <dbReference type="EMBL" id="EFB89789.1"/>
    </source>
</evidence>